<evidence type="ECO:0000256" key="4">
    <source>
        <dbReference type="SAM" id="MobiDB-lite"/>
    </source>
</evidence>
<feature type="compositionally biased region" description="Low complexity" evidence="4">
    <location>
        <begin position="1973"/>
        <end position="1990"/>
    </location>
</feature>
<dbReference type="PRINTS" id="PR00633">
    <property type="entry name" value="RCCNDNSATION"/>
</dbReference>
<dbReference type="PANTHER" id="PTHR22872">
    <property type="entry name" value="BTK-BINDING PROTEIN-RELATED"/>
    <property type="match status" value="1"/>
</dbReference>
<dbReference type="InterPro" id="IPR058923">
    <property type="entry name" value="RCC1-like_dom"/>
</dbReference>
<dbReference type="Pfam" id="PF00400">
    <property type="entry name" value="WD40"/>
    <property type="match status" value="4"/>
</dbReference>
<feature type="repeat" description="RCC1" evidence="3">
    <location>
        <begin position="428"/>
        <end position="481"/>
    </location>
</feature>
<feature type="compositionally biased region" description="Low complexity" evidence="4">
    <location>
        <begin position="3035"/>
        <end position="3058"/>
    </location>
</feature>
<dbReference type="SUPFAM" id="SSF50985">
    <property type="entry name" value="RCC1/BLIP-II"/>
    <property type="match status" value="3"/>
</dbReference>
<evidence type="ECO:0000256" key="1">
    <source>
        <dbReference type="ARBA" id="ARBA00022737"/>
    </source>
</evidence>
<feature type="repeat" description="RCC1" evidence="3">
    <location>
        <begin position="4319"/>
        <end position="4373"/>
    </location>
</feature>
<dbReference type="InterPro" id="IPR036322">
    <property type="entry name" value="WD40_repeat_dom_sf"/>
</dbReference>
<dbReference type="Gene3D" id="2.130.10.10">
    <property type="entry name" value="YVTN repeat-like/Quinoprotein amine dehydrogenase"/>
    <property type="match status" value="1"/>
</dbReference>
<reference evidence="7" key="1">
    <citation type="submission" date="2025-08" db="UniProtKB">
        <authorList>
            <consortium name="RefSeq"/>
        </authorList>
    </citation>
    <scope>IDENTIFICATION</scope>
</reference>
<accession>A0A8B7ZN75</accession>
<feature type="compositionally biased region" description="Basic and acidic residues" evidence="4">
    <location>
        <begin position="2300"/>
        <end position="2391"/>
    </location>
</feature>
<feature type="repeat" description="WD" evidence="2">
    <location>
        <begin position="3868"/>
        <end position="3899"/>
    </location>
</feature>
<feature type="region of interest" description="Disordered" evidence="4">
    <location>
        <begin position="2235"/>
        <end position="2393"/>
    </location>
</feature>
<sequence>MMPLNMPMKLKWLEHLNATWVTEDWGQVANRDGALELYDRLVTNKEVISTPRQALHLQGPQLPDYEREPPSGEEQEHFLEALLANQLSLARAVCSESPFASALQKRLAVLRRLFHAISSKFHDKEKVKQQLRLQQAHAGAADPKAALKQVAFGTDALVEMGVRTGLSLLFALLRQSWSQAPPTGNPSICNDVLQTAMDVLNSLPPLSLANESKIPSLGTECLKQVTTFLKSATMPNSGADPYGKQLSCQLVIGLAAQRGSLQHLLDWVEMALGSSAAVSGGTCTSQVGVAERNDKPKYGVISFEFFTNVLGQMRRATGSSADRGSVLSELKQEDGHCPLYQAALCLIEEVSRLAMEYARTCVCPNERKHNNLSVSENSEVYVWGSNSSHQLAEGSQEKILQPKIAGLFAQSQQVEAGQYCTFVISADGTVRACGKGSYGRLGLGDSNNQTQLKKLNFESHVISKISSSKGSDGHTLALTSEGQIFSWGDGDYGKLGHGNTSTQKYPKLVPGVLSSKVVVCVSAGYRHSACVTEDGQLYTWGEGDYGRLGHGDSNSRNVPTLVKDISNVGQVVCGSSHTIVISQDGRTVWSFGGGDNGKLGHGDTNRVYKPKMIEALIGLVIRKVACGSQSSLTLTSTGQVFAWGHGACLGSGSAETTALRPKLVEDLQMTRIVDIACGDSHCLALSHDNEVYAWGNNAMGQCGQGHTTSPVLRPKKVLGLEGVTIHQISAGTSHSIAWTALPTDRQVVAWHRPFCVDLQEGTFSYLRSFLEHYCDGFDHPSPPPPFPTAREHQHFVLLCLKLLCTHLQLALAGGLSSSILGSQARPLRHLLFRLMDSKTPTSVQKAVSETLSIGAPLLLPPLRERMELLQSLLPQGPDRWDSLSKGQRMQLGIILTSLQENLHVASLLGFTSPLDWEPEPKPSDPSTLTLAPGQDMHLAEVLMKTLLRNLGYHTEQAFGELEKNSDKTQKSMACDDGAPPAHLRELLSSLQKHLVAYCHVNAGDEISGSVGLLHKHLNLLLPHAVEVLQRSVKLLQQSGGMAAQAVRNKLRDVLYTSAAGAMLSQLLHSLLLLPVSVSRPLMLSLLALLPELDQLNRLLPAAALLDEHELEWPLHGAPGSVEPAALPLPQPAKGWVWLVDLERCCALVVGRCLAGMLAWVPVSKEESETSGWMVSRLLSNGLETNVKHLVELVSKVSEAAISGDDDYDLSDFKMTPDLATLLDLATGRGREPALSIWNSMQDYARNKDWDTSGEVQEELLDRASRCLLACLLKHCNLLSVAAHKQGSGTKHWRAMVEIYHSVYKVRRKLVAARIMQGQSSSGAPGTSASLGPSTSEVRVQKEARGQDEERGRRCKKVFPRVAVEEPSDVDQSESEGDSESVTTPPPEKKTKEREQYSFSETCKSMIERCVFLLLAVSPAIQPDQEDDKNALPGTEKKDGNPETAPAASMSHSLSEPDLAQTDDVQVPPSSNRESVRGLKSSRSEPLSELQADTNLDSLEVVRATWRRLHWRQDQNGSVLSIPSSDQQAQGFLGSVKHICSDIIGFACGEMLTDAHLPSSEEEQYLYCTEPATIVLAMESQQCRAETRLDALNQILSLLNGHEGDETKKPASSDIFGRAVAPFSSVSLLASVHLQFLMGTFGLGCLEPSLSGEAGAPTQLHHYRDGIRAASKTTQLEIQTVAHQIYDHLVTTLASNVEEPQSCKGAWHRLLLVTIFALSVKYQPPDVLLAVSSGILPLLARLCGEGGQAVLARPVQPLLSGGVPSVHCVLQVASMRLLQILAITTSTHADQLSKSVIQALVSLLHEQLCGLFSMACGETEWKTLTSSAPRDKTEGKGTEGKEKKTSTSGPQPGKPRKGKHSRHLVQTALGDFLVFLRRVALSRPLCGSMASPNWTSVLLAIAGHQPSTGLPRIENIRTRLLSLHLLEAVLPACPMDTQEGHQYQVVQQLFDNLSECMWRAPQALARHQSHQKPPDSTAPDSSVPSSVAPSPQAKRPTSSVSESGDDGEEEDDDDDIALQDTVFDGEKVVCCSVEGGHTLVHGSGGRGYGLGATGITAGCYQWKFYITKENKGNEGTCVGVSRYPVRDFSHRTTSDMWLYRAYSGNLYHNGEHSLTLPGFTQGDCITCVLDMEARTLSFGKNGEEPRLAFDDVEATELYPVVMFYSSNPGEKVKIGEMQVRGAPRDLQPGEPLCAPTSSVLAEAHVTLLRSLHREPSWRDTINNSIQARLAQIQRLHQSAPGPTAQESDRSTSADPRHKAETTRCKSAPRKSESDDVKPDRRNANGDGRLSKKSRGSMSDSELVKTKLGEVKTKSDKSKETEKALDVGKNEQKGDDPVKGETKAADASDKREDKSSKMKDTDSKFDKNHKKKDETEDKAGKKEVADDKEKDTESTDWMELCNSVLPVLAVIGGIDRGLRIGGRCVHKQTCREATLLGMLKEGGTSAKVQWEDADSTISDCAISNLEPLEPAGFEPAHLKGVSATVLCDLALLSGITNESTQRDVVKADQPARPAGEGATENEKEKQDQKRKEEDVAKTDAFERSLDADIARAMKEEEEEEVTAEPEGPVEVTEPVSSVESTDIDSPTSPKARNPAAATKLSTLQLQLESPDSKASRGAAASSAEGQVVPAPITNERVVEEVSKSISQELDPDSRMLSASDQMPEPSLRDEMEGTSAASSCNDSPALSPTDANLSDTSTLSVQAETPKVEQECPIPTPAATMKETLTAPKPGLKLEDTTKQSDTEMKSIMLAHLQVGALKTLSVLMGCSKYIEMLLVPKTLTAEKPQKDQPPLPPVGEKQQRKGSGGSDKDQGELARAKEEMESLRTAMRTIMRQLVKRAVMPSPIRRVVCMAELERAHAMLIKLAAQAPFTDGKTTSSKLEMLASQARRLERESAAVATSQADSQDRQSSSSTTVSAPPTPSCSLPSRSRLRGVGMRTLFSRGSQRATTVTAISPPASPPHSPDEDAHSEAWQSHPPPSPPIAAPLLEMGFSMHHVLKAMAATNTRGDLDTQRITILATWMIEHPCLEEEDDSSPLQVQPQQQPQGGAAEQTSGRQQQQQPSGALSRPSRPTDTESSTSRYEEYEDSSYPDTEETARRLRRTPSVERPPSRLERYRAVADLSSLANAMARNVDRTTYHSEGLFSDLDRQDLRYEVPSEDIVFEDDDMDLDDEEDDTLVTDNGGDRELLGLWYPELSRELEESESQVTCDLCGMTTPQFNRHMRLQHPGCRQSCGHMGYRSNGAYVGGWFGGACGTGNPYYLMCTDCREKYQSGNRGLVTMSSDFTVTTEGTVDDDHDFVMEDDTNQISGQETFEQIMGRLGLTESRSIPEPVQFPEPDPLGARSASVGVSRGPGGTLNLDGTSQRDSCLVNRLSLGEQVALLSTAHDRAVALRKTTAAAQVLLARSMVMRALSLLSVSGSACNLSEGLEQLGLSDIRLVVRLMCLAAAGRTDFAAANSPSSTAGYGSQVPLDTVSTGTVGMSSSLAYLSSAIGSLVACNPSAAKMLVQLCTKDLLSAACGLNVAAIDTRRGTSTAREDPASSDQRALSSPSFAVTQALVCLLAEGPKQQASQAQQLEGSTETNQATKEPPSDPMTPAAASTLAARAAPPLQLANALAACCLSGRLASQHREWAAQQLVKTLSGQARLGAVPLVIAADFHSDLPPCPVTRIDAHQDVLTGCIWNPTKALLATSGCDGVVRLWGSLSRPQPLLQQSCTFTDSDEYGAYISPSRCGLPLTNLCYNANGRVIAASLEHMVNVWFVTGGRGHLDQQPQLVTALAWPKFKGLLEGRAGTTTEMLVVGRIDGTLGLIEVLDHSTYHRVELEQCYRQNVAVTCLTWYDEDRRFAVGYSDGILAMCSRDTFDPEPIIVLHAHNTAIDQLGWDPTGHLLATCSQDHEVKVWAQKSNRWLCLHVLRHGCPLSALHWCPHLNQPSSPVLLLATGCNDGSVRVWKVPHTGADVTVPRLGQRDESLQGVPQTEGQGSDTNQSDSAVEVFHVKGHSEAVTQLAFNPSSMLLASGCARGYINVWALRESAVLQTVQGDGPIQQLCWVSDAAGLAACFQNSKQLVILGYTDTLFIRNRVYAAARMALLNQGIVGLHQAPCLRAFLERLPKILQDQYSYEKVHVLCGDQLVHSSFLQCLASLAVALQLDKALFYSPTSLQTQAEASDTTHLPYPHHRNHHGAGQLAVATQWSWLSAFCTALKSAGALLRREQLPAEFSVPDAETLEGAATEGPLLDPKPSDNGQWSLAMDEQIMAWATNRPEDWQLGGKCDVYMFGSGRHGQLAETGRGTNLPTITQSFSQAQQVVCGQNCTFVIHRNGTVSACGEGSYGRLGQGNSDDLHSPTVISALQGFVVIQLVTSCGSDGHSMALTESGEVFSWGDGDYGKLGHGNSDRQRRPRQIEALQGEEVTQVNRCLRPEPHHVYVGGREHRVGVWRRRLWETWSREHCSQVLSTESGGSVRNEHQEGLLRNTVLSDSDEGRTGLHKWPRSPDRSAREQVQTVQSTSAGAGPGWSLHRGRGGWIGAHHGTDQLWQRLGVGQQHGRTVGIGSHQYRQRTSFSDQSAEQEYTPDLNWEESLCCLDSCPRAGQGTRYPSTSAARLAPQRARSVHRPEGMQYLLHQSAPQAPASLLRSHLCVLASPQSQPNPGTLGGMHDWHDRIDRWPPPATTGLQGLHTAHGKVHWPDDGPGQELWPPGYGQATRNKGAEVQAHLHPDSQAGGADETRRPAPPCPSLEGQAGGGRGRRRWGGVR</sequence>
<feature type="region of interest" description="Disordered" evidence="4">
    <location>
        <begin position="1316"/>
        <end position="1395"/>
    </location>
</feature>
<dbReference type="Pfam" id="PF25390">
    <property type="entry name" value="WD40_RLD"/>
    <property type="match status" value="1"/>
</dbReference>
<dbReference type="InterPro" id="IPR051625">
    <property type="entry name" value="Signaling_Regulatory_Domain"/>
</dbReference>
<feature type="compositionally biased region" description="Polar residues" evidence="4">
    <location>
        <begin position="3972"/>
        <end position="3986"/>
    </location>
</feature>
<dbReference type="InterPro" id="IPR001870">
    <property type="entry name" value="B30.2/SPRY"/>
</dbReference>
<keyword evidence="6" id="KW-1185">Reference proteome</keyword>
<feature type="compositionally biased region" description="Basic residues" evidence="4">
    <location>
        <begin position="4742"/>
        <end position="4751"/>
    </location>
</feature>
<feature type="region of interest" description="Disordered" evidence="4">
    <location>
        <begin position="4674"/>
        <end position="4751"/>
    </location>
</feature>
<feature type="repeat" description="RCC1" evidence="3">
    <location>
        <begin position="378"/>
        <end position="427"/>
    </location>
</feature>
<feature type="compositionally biased region" description="Basic and acidic residues" evidence="4">
    <location>
        <begin position="1338"/>
        <end position="1351"/>
    </location>
</feature>
<dbReference type="Gene3D" id="2.60.120.920">
    <property type="match status" value="1"/>
</dbReference>
<feature type="repeat" description="RCC1" evidence="3">
    <location>
        <begin position="535"/>
        <end position="584"/>
    </location>
</feature>
<dbReference type="Pfam" id="PF00622">
    <property type="entry name" value="SPRY"/>
    <property type="match status" value="1"/>
</dbReference>
<feature type="repeat" description="RCC1" evidence="3">
    <location>
        <begin position="482"/>
        <end position="534"/>
    </location>
</feature>
<feature type="repeat" description="WD" evidence="2">
    <location>
        <begin position="3995"/>
        <end position="4036"/>
    </location>
</feature>
<feature type="compositionally biased region" description="Low complexity" evidence="4">
    <location>
        <begin position="2896"/>
        <end position="2926"/>
    </location>
</feature>
<feature type="region of interest" description="Disordered" evidence="4">
    <location>
        <begin position="3961"/>
        <end position="3986"/>
    </location>
</feature>
<dbReference type="SMART" id="SM00449">
    <property type="entry name" value="SPRY"/>
    <property type="match status" value="1"/>
</dbReference>
<dbReference type="PROSITE" id="PS50188">
    <property type="entry name" value="B302_SPRY"/>
    <property type="match status" value="1"/>
</dbReference>
<feature type="compositionally biased region" description="Polar residues" evidence="4">
    <location>
        <begin position="3568"/>
        <end position="3584"/>
    </location>
</feature>
<feature type="compositionally biased region" description="Acidic residues" evidence="4">
    <location>
        <begin position="3081"/>
        <end position="3091"/>
    </location>
</feature>
<feature type="region of interest" description="Disordered" evidence="4">
    <location>
        <begin position="4477"/>
        <end position="4514"/>
    </location>
</feature>
<dbReference type="PANTHER" id="PTHR22872:SF6">
    <property type="entry name" value="E3 UBIQUITIN-PROTEIN LIGASE HERC1-RELATED"/>
    <property type="match status" value="1"/>
</dbReference>
<feature type="region of interest" description="Disordered" evidence="4">
    <location>
        <begin position="1423"/>
        <end position="1490"/>
    </location>
</feature>
<feature type="repeat" description="RCC1" evidence="3">
    <location>
        <begin position="586"/>
        <end position="637"/>
    </location>
</feature>
<evidence type="ECO:0000313" key="7">
    <source>
        <dbReference type="RefSeq" id="XP_022107053.1"/>
    </source>
</evidence>
<dbReference type="SUPFAM" id="SSF49899">
    <property type="entry name" value="Concanavalin A-like lectins/glucanases"/>
    <property type="match status" value="1"/>
</dbReference>
<feature type="region of interest" description="Disordered" evidence="4">
    <location>
        <begin position="3568"/>
        <end position="3600"/>
    </location>
</feature>
<feature type="repeat" description="RCC1" evidence="3">
    <location>
        <begin position="638"/>
        <end position="688"/>
    </location>
</feature>
<proteinExistence type="predicted"/>
<dbReference type="InterPro" id="IPR015943">
    <property type="entry name" value="WD40/YVTN_repeat-like_dom_sf"/>
</dbReference>
<dbReference type="GeneID" id="110988107"/>
<dbReference type="CDD" id="cd12881">
    <property type="entry name" value="SPRY_HERC1"/>
    <property type="match status" value="1"/>
</dbReference>
<dbReference type="CDD" id="cd14401">
    <property type="entry name" value="UBA_HERC1"/>
    <property type="match status" value="1"/>
</dbReference>
<feature type="compositionally biased region" description="Acidic residues" evidence="4">
    <location>
        <begin position="1365"/>
        <end position="1378"/>
    </location>
</feature>
<name>A0A8B7ZN75_ACAPL</name>
<dbReference type="KEGG" id="aplc:110988107"/>
<dbReference type="PROSITE" id="PS50012">
    <property type="entry name" value="RCC1_3"/>
    <property type="match status" value="10"/>
</dbReference>
<gene>
    <name evidence="7" type="primary">LOC110988107</name>
</gene>
<feature type="compositionally biased region" description="Low complexity" evidence="4">
    <location>
        <begin position="2562"/>
        <end position="2578"/>
    </location>
</feature>
<feature type="compositionally biased region" description="Acidic residues" evidence="4">
    <location>
        <begin position="2002"/>
        <end position="2012"/>
    </location>
</feature>
<dbReference type="InterPro" id="IPR009091">
    <property type="entry name" value="RCC1/BLIP-II"/>
</dbReference>
<evidence type="ECO:0000256" key="3">
    <source>
        <dbReference type="PROSITE-ProRule" id="PRU00235"/>
    </source>
</evidence>
<feature type="compositionally biased region" description="Basic and acidic residues" evidence="4">
    <location>
        <begin position="2518"/>
        <end position="2552"/>
    </location>
</feature>
<dbReference type="SUPFAM" id="SSF50978">
    <property type="entry name" value="WD40 repeat-like"/>
    <property type="match status" value="1"/>
</dbReference>
<dbReference type="InterPro" id="IPR043136">
    <property type="entry name" value="B30.2/SPRY_sf"/>
</dbReference>
<evidence type="ECO:0000256" key="2">
    <source>
        <dbReference type="PROSITE-ProRule" id="PRU00221"/>
    </source>
</evidence>
<dbReference type="PROSITE" id="PS00626">
    <property type="entry name" value="RCC1_2"/>
    <property type="match status" value="1"/>
</dbReference>
<feature type="domain" description="B30.2/SPRY" evidence="5">
    <location>
        <begin position="1976"/>
        <end position="2178"/>
    </location>
</feature>
<organism evidence="6 7">
    <name type="scientific">Acanthaster planci</name>
    <name type="common">Crown-of-thorns starfish</name>
    <dbReference type="NCBI Taxonomy" id="133434"/>
    <lineage>
        <taxon>Eukaryota</taxon>
        <taxon>Metazoa</taxon>
        <taxon>Echinodermata</taxon>
        <taxon>Eleutherozoa</taxon>
        <taxon>Asterozoa</taxon>
        <taxon>Asteroidea</taxon>
        <taxon>Valvatacea</taxon>
        <taxon>Valvatida</taxon>
        <taxon>Acanthasteridae</taxon>
        <taxon>Acanthaster</taxon>
    </lineage>
</organism>
<feature type="repeat" description="RCC1" evidence="3">
    <location>
        <begin position="4270"/>
        <end position="4318"/>
    </location>
</feature>
<keyword evidence="2" id="KW-0853">WD repeat</keyword>
<dbReference type="InterPro" id="IPR000408">
    <property type="entry name" value="Reg_chr_condens"/>
</dbReference>
<feature type="compositionally biased region" description="Polar residues" evidence="4">
    <location>
        <begin position="1316"/>
        <end position="1337"/>
    </location>
</feature>
<feature type="compositionally biased region" description="Basic and acidic residues" evidence="4">
    <location>
        <begin position="2245"/>
        <end position="2282"/>
    </location>
</feature>
<feature type="region of interest" description="Disordered" evidence="4">
    <location>
        <begin position="1963"/>
        <end position="2012"/>
    </location>
</feature>
<feature type="compositionally biased region" description="Polar residues" evidence="4">
    <location>
        <begin position="2597"/>
        <end position="2607"/>
    </location>
</feature>
<dbReference type="OMA" id="ISASEMC"/>
<feature type="compositionally biased region" description="Polar residues" evidence="4">
    <location>
        <begin position="4497"/>
        <end position="4507"/>
    </location>
</feature>
<dbReference type="Gene3D" id="2.130.10.30">
    <property type="entry name" value="Regulator of chromosome condensation 1/beta-lactamase-inhibitor protein II"/>
    <property type="match status" value="2"/>
</dbReference>
<evidence type="ECO:0000259" key="5">
    <source>
        <dbReference type="PROSITE" id="PS50188"/>
    </source>
</evidence>
<dbReference type="RefSeq" id="XP_022107053.1">
    <property type="nucleotide sequence ID" value="XM_022251361.1"/>
</dbReference>
<protein>
    <submittedName>
        <fullName evidence="7">Probable E3 ubiquitin-protein ligase HERC1</fullName>
    </submittedName>
</protein>
<dbReference type="InterPro" id="IPR035768">
    <property type="entry name" value="SPRY_HERC1"/>
</dbReference>
<feature type="region of interest" description="Disordered" evidence="4">
    <location>
        <begin position="1822"/>
        <end position="1861"/>
    </location>
</feature>
<feature type="region of interest" description="Disordered" evidence="4">
    <location>
        <begin position="2498"/>
        <end position="2707"/>
    </location>
</feature>
<dbReference type="Pfam" id="PF00415">
    <property type="entry name" value="RCC1"/>
    <property type="match status" value="5"/>
</dbReference>
<dbReference type="PROSITE" id="PS50082">
    <property type="entry name" value="WD_REPEATS_2"/>
    <property type="match status" value="3"/>
</dbReference>
<feature type="region of interest" description="Disordered" evidence="4">
    <location>
        <begin position="3027"/>
        <end position="3109"/>
    </location>
</feature>
<dbReference type="PROSITE" id="PS50294">
    <property type="entry name" value="WD_REPEATS_REGION"/>
    <property type="match status" value="3"/>
</dbReference>
<dbReference type="OrthoDB" id="239701at2759"/>
<dbReference type="Proteomes" id="UP000694845">
    <property type="component" value="Unplaced"/>
</dbReference>
<feature type="compositionally biased region" description="Basic and acidic residues" evidence="4">
    <location>
        <begin position="2805"/>
        <end position="2818"/>
    </location>
</feature>
<dbReference type="InterPro" id="IPR001680">
    <property type="entry name" value="WD40_rpt"/>
</dbReference>
<keyword evidence="1" id="KW-0677">Repeat</keyword>
<feature type="repeat" description="WD" evidence="2">
    <location>
        <begin position="3668"/>
        <end position="3699"/>
    </location>
</feature>
<feature type="compositionally biased region" description="Basic and acidic residues" evidence="4">
    <location>
        <begin position="1828"/>
        <end position="1844"/>
    </location>
</feature>
<feature type="compositionally biased region" description="Polar residues" evidence="4">
    <location>
        <begin position="2673"/>
        <end position="2701"/>
    </location>
</feature>
<dbReference type="InterPro" id="IPR003877">
    <property type="entry name" value="SPRY_dom"/>
</dbReference>
<feature type="repeat" description="RCC1" evidence="3">
    <location>
        <begin position="4374"/>
        <end position="4412"/>
    </location>
</feature>
<feature type="compositionally biased region" description="Polar residues" evidence="4">
    <location>
        <begin position="2939"/>
        <end position="2950"/>
    </location>
</feature>
<evidence type="ECO:0000313" key="6">
    <source>
        <dbReference type="Proteomes" id="UP000694845"/>
    </source>
</evidence>
<dbReference type="FunFam" id="2.60.120.920:FF:000015">
    <property type="entry name" value="LOW QUALITY PROTEIN: probable E3 ubiquitin-protein ligase HERC1"/>
    <property type="match status" value="1"/>
</dbReference>
<dbReference type="SMART" id="SM00320">
    <property type="entry name" value="WD40"/>
    <property type="match status" value="5"/>
</dbReference>
<dbReference type="InterPro" id="IPR013320">
    <property type="entry name" value="ConA-like_dom_sf"/>
</dbReference>
<feature type="region of interest" description="Disordered" evidence="4">
    <location>
        <begin position="2889"/>
        <end position="2983"/>
    </location>
</feature>
<feature type="repeat" description="RCC1" evidence="3">
    <location>
        <begin position="689"/>
        <end position="741"/>
    </location>
</feature>
<feature type="region of interest" description="Disordered" evidence="4">
    <location>
        <begin position="2780"/>
        <end position="2818"/>
    </location>
</feature>
<feature type="compositionally biased region" description="Basic and acidic residues" evidence="4">
    <location>
        <begin position="1386"/>
        <end position="1395"/>
    </location>
</feature>